<keyword evidence="4" id="KW-1015">Disulfide bond</keyword>
<organism evidence="7 8">
    <name type="scientific">Thamnophis sirtalis</name>
    <dbReference type="NCBI Taxonomy" id="35019"/>
    <lineage>
        <taxon>Eukaryota</taxon>
        <taxon>Metazoa</taxon>
        <taxon>Chordata</taxon>
        <taxon>Craniata</taxon>
        <taxon>Vertebrata</taxon>
        <taxon>Euteleostomi</taxon>
        <taxon>Lepidosauria</taxon>
        <taxon>Squamata</taxon>
        <taxon>Bifurcata</taxon>
        <taxon>Unidentata</taxon>
        <taxon>Episquamata</taxon>
        <taxon>Toxicofera</taxon>
        <taxon>Serpentes</taxon>
        <taxon>Colubroidea</taxon>
        <taxon>Colubridae</taxon>
        <taxon>Natricinae</taxon>
        <taxon>Thamnophis</taxon>
    </lineage>
</organism>
<dbReference type="SUPFAM" id="SSF54076">
    <property type="entry name" value="RNase A-like"/>
    <property type="match status" value="1"/>
</dbReference>
<evidence type="ECO:0000256" key="5">
    <source>
        <dbReference type="SAM" id="Phobius"/>
    </source>
</evidence>
<dbReference type="KEGG" id="tsr:106550443"/>
<dbReference type="SMART" id="SM00092">
    <property type="entry name" value="RNAse_Pc"/>
    <property type="match status" value="1"/>
</dbReference>
<dbReference type="GO" id="GO:0003676">
    <property type="term" value="F:nucleic acid binding"/>
    <property type="evidence" value="ECO:0007669"/>
    <property type="project" value="InterPro"/>
</dbReference>
<evidence type="ECO:0000313" key="7">
    <source>
        <dbReference type="Proteomes" id="UP000504617"/>
    </source>
</evidence>
<feature type="transmembrane region" description="Helical" evidence="5">
    <location>
        <begin position="74"/>
        <end position="95"/>
    </location>
</feature>
<feature type="domain" description="Ribonuclease A-domain" evidence="6">
    <location>
        <begin position="91"/>
        <end position="216"/>
    </location>
</feature>
<dbReference type="Pfam" id="PF00074">
    <property type="entry name" value="RnaseA"/>
    <property type="match status" value="1"/>
</dbReference>
<dbReference type="PANTHER" id="PTHR11437">
    <property type="entry name" value="RIBONUCLEASE"/>
    <property type="match status" value="1"/>
</dbReference>
<protein>
    <submittedName>
        <fullName evidence="8">Ribonuclease-like</fullName>
    </submittedName>
</protein>
<keyword evidence="7" id="KW-1185">Reference proteome</keyword>
<dbReference type="Proteomes" id="UP000504617">
    <property type="component" value="Unplaced"/>
</dbReference>
<dbReference type="AlphaFoldDB" id="A0A6I9YI16"/>
<keyword evidence="5" id="KW-0472">Membrane</keyword>
<evidence type="ECO:0000256" key="3">
    <source>
        <dbReference type="ARBA" id="ARBA00022525"/>
    </source>
</evidence>
<dbReference type="Gene3D" id="3.10.130.10">
    <property type="entry name" value="Ribonuclease A-like domain"/>
    <property type="match status" value="1"/>
</dbReference>
<evidence type="ECO:0000256" key="1">
    <source>
        <dbReference type="ARBA" id="ARBA00004613"/>
    </source>
</evidence>
<dbReference type="OrthoDB" id="8573660at2759"/>
<dbReference type="PRINTS" id="PR00794">
    <property type="entry name" value="RIBONUCLEASE"/>
</dbReference>
<evidence type="ECO:0000256" key="4">
    <source>
        <dbReference type="ARBA" id="ARBA00023157"/>
    </source>
</evidence>
<dbReference type="GO" id="GO:0005576">
    <property type="term" value="C:extracellular region"/>
    <property type="evidence" value="ECO:0007669"/>
    <property type="project" value="UniProtKB-SubCell"/>
</dbReference>
<dbReference type="InterPro" id="IPR001427">
    <property type="entry name" value="RNaseA"/>
</dbReference>
<dbReference type="PANTHER" id="PTHR11437:SF10">
    <property type="entry name" value="ANGIOGENIN-RELATED"/>
    <property type="match status" value="1"/>
</dbReference>
<evidence type="ECO:0000313" key="8">
    <source>
        <dbReference type="RefSeq" id="XP_013923832.1"/>
    </source>
</evidence>
<dbReference type="GO" id="GO:0050830">
    <property type="term" value="P:defense response to Gram-positive bacterium"/>
    <property type="evidence" value="ECO:0007669"/>
    <property type="project" value="TreeGrafter"/>
</dbReference>
<dbReference type="CDD" id="cd06265">
    <property type="entry name" value="RNase_A_canonical"/>
    <property type="match status" value="1"/>
</dbReference>
<comment type="subcellular location">
    <subcellularLocation>
        <location evidence="1">Secreted</location>
    </subcellularLocation>
</comment>
<gene>
    <name evidence="8" type="primary">LOC106550443</name>
</gene>
<reference evidence="8" key="1">
    <citation type="submission" date="2025-08" db="UniProtKB">
        <authorList>
            <consortium name="RefSeq"/>
        </authorList>
    </citation>
    <scope>IDENTIFICATION</scope>
    <source>
        <tissue evidence="8">Skeletal muscle</tissue>
    </source>
</reference>
<dbReference type="GeneID" id="106550443"/>
<sequence>MLAEPQPAQRGPCTDAHTENDARLARNIKYFPYWQKTERCISELDISMTVTKSRYSCIFSLSSVAELIMCFKGFGLGLFVVLAAVLILGTFAATYQEFLEHHYDNPRSNVRGNYCNGMMRRRGITRPRCRPFNTFIHDTKKKIAAVCGNEGTFIPPVQPNNRGLWRSHQHFRVTTCKLRGSRVNPPCEYRINTSSRNIVLGCEGGQPVHYEEDEIIV</sequence>
<dbReference type="GO" id="GO:0004540">
    <property type="term" value="F:RNA nuclease activity"/>
    <property type="evidence" value="ECO:0007669"/>
    <property type="project" value="TreeGrafter"/>
</dbReference>
<comment type="similarity">
    <text evidence="2">Belongs to the pancreatic ribonuclease family.</text>
</comment>
<keyword evidence="5" id="KW-0812">Transmembrane</keyword>
<accession>A0A6I9YI16</accession>
<evidence type="ECO:0000259" key="6">
    <source>
        <dbReference type="SMART" id="SM00092"/>
    </source>
</evidence>
<name>A0A6I9YI16_9SAUR</name>
<proteinExistence type="inferred from homology"/>
<dbReference type="RefSeq" id="XP_013923832.1">
    <property type="nucleotide sequence ID" value="XM_014068357.1"/>
</dbReference>
<dbReference type="InterPro" id="IPR036816">
    <property type="entry name" value="RNaseA-like_dom_sf"/>
</dbReference>
<keyword evidence="5" id="KW-1133">Transmembrane helix</keyword>
<keyword evidence="3" id="KW-0964">Secreted</keyword>
<evidence type="ECO:0000256" key="2">
    <source>
        <dbReference type="ARBA" id="ARBA00005600"/>
    </source>
</evidence>
<dbReference type="InterPro" id="IPR023412">
    <property type="entry name" value="RNaseA_domain"/>
</dbReference>